<dbReference type="InterPro" id="IPR015927">
    <property type="entry name" value="Peptidase_S24_S26A/B/C"/>
</dbReference>
<dbReference type="SMART" id="SM00530">
    <property type="entry name" value="HTH_XRE"/>
    <property type="match status" value="1"/>
</dbReference>
<feature type="domain" description="HTH cro/C1-type" evidence="5">
    <location>
        <begin position="41"/>
        <end position="93"/>
    </location>
</feature>
<dbReference type="InterPro" id="IPR039418">
    <property type="entry name" value="LexA-like"/>
</dbReference>
<evidence type="ECO:0000256" key="2">
    <source>
        <dbReference type="ARBA" id="ARBA00023125"/>
    </source>
</evidence>
<keyword evidence="2" id="KW-0238">DNA-binding</keyword>
<dbReference type="Gene3D" id="2.10.109.10">
    <property type="entry name" value="Umud Fragment, subunit A"/>
    <property type="match status" value="1"/>
</dbReference>
<dbReference type="InterPro" id="IPR036286">
    <property type="entry name" value="LexA/Signal_pep-like_sf"/>
</dbReference>
<dbReference type="AlphaFoldDB" id="A0A1H6P2D5"/>
<dbReference type="EMBL" id="LT629972">
    <property type="protein sequence ID" value="SEI23649.1"/>
    <property type="molecule type" value="Genomic_DNA"/>
</dbReference>
<keyword evidence="3" id="KW-0804">Transcription</keyword>
<dbReference type="CDD" id="cd06529">
    <property type="entry name" value="S24_LexA-like"/>
    <property type="match status" value="1"/>
</dbReference>
<evidence type="ECO:0000313" key="6">
    <source>
        <dbReference type="EMBL" id="SEI23649.1"/>
    </source>
</evidence>
<accession>A0A1H6P2D5</accession>
<dbReference type="SUPFAM" id="SSF51306">
    <property type="entry name" value="LexA/Signal peptidase"/>
    <property type="match status" value="1"/>
</dbReference>
<dbReference type="CDD" id="cd00093">
    <property type="entry name" value="HTH_XRE"/>
    <property type="match status" value="1"/>
</dbReference>
<feature type="region of interest" description="Disordered" evidence="4">
    <location>
        <begin position="109"/>
        <end position="130"/>
    </location>
</feature>
<sequence length="268" mass="29546">MSMLAAFEFNSRQPYGASMKKKELEPLAKQECAALKAIFMEKRKALGLTQEKAAEALGMNQGSFSHYLNGRNSLNTPFAVQVAHLLEVPVEAFSPRLAKLITSMTKAVSGEGLAEKHKGERDGSNVAPVPQPWRAPRRYPLISWVAAGARAESPDYFLPSASEEYLASTENAGEHGYWLDVKGPSMTAPSNPSFPEGTRILVRPEGFDLVSGKYYIARHIDGEKTFKQYLYDAGSAYLVPLNPSFKPIEMDHNWEVIGRVIDAKIPGL</sequence>
<name>A0A1H6P2D5_9PSED</name>
<dbReference type="InterPro" id="IPR001387">
    <property type="entry name" value="Cro/C1-type_HTH"/>
</dbReference>
<evidence type="ECO:0000259" key="5">
    <source>
        <dbReference type="PROSITE" id="PS50943"/>
    </source>
</evidence>
<dbReference type="Pfam" id="PF00717">
    <property type="entry name" value="Peptidase_S24"/>
    <property type="match status" value="1"/>
</dbReference>
<dbReference type="SUPFAM" id="SSF47413">
    <property type="entry name" value="lambda repressor-like DNA-binding domains"/>
    <property type="match status" value="1"/>
</dbReference>
<dbReference type="Proteomes" id="UP000182272">
    <property type="component" value="Chromosome I"/>
</dbReference>
<gene>
    <name evidence="6" type="ORF">SAMN05216581_5253</name>
</gene>
<feature type="compositionally biased region" description="Basic and acidic residues" evidence="4">
    <location>
        <begin position="113"/>
        <end position="123"/>
    </location>
</feature>
<evidence type="ECO:0000256" key="3">
    <source>
        <dbReference type="ARBA" id="ARBA00023163"/>
    </source>
</evidence>
<keyword evidence="1" id="KW-0805">Transcription regulation</keyword>
<dbReference type="PANTHER" id="PTHR40661:SF3">
    <property type="entry name" value="FELS-1 PROPHAGE TRANSCRIPTIONAL REGULATOR"/>
    <property type="match status" value="1"/>
</dbReference>
<protein>
    <submittedName>
        <fullName evidence="6">Phage repressor protein. Serine peptidase. MEROPS family S24</fullName>
    </submittedName>
</protein>
<dbReference type="Gene3D" id="1.10.260.40">
    <property type="entry name" value="lambda repressor-like DNA-binding domains"/>
    <property type="match status" value="1"/>
</dbReference>
<dbReference type="Pfam" id="PF01381">
    <property type="entry name" value="HTH_3"/>
    <property type="match status" value="1"/>
</dbReference>
<proteinExistence type="predicted"/>
<evidence type="ECO:0000256" key="1">
    <source>
        <dbReference type="ARBA" id="ARBA00023015"/>
    </source>
</evidence>
<organism evidence="6 7">
    <name type="scientific">Pseudomonas asplenii</name>
    <dbReference type="NCBI Taxonomy" id="53407"/>
    <lineage>
        <taxon>Bacteria</taxon>
        <taxon>Pseudomonadati</taxon>
        <taxon>Pseudomonadota</taxon>
        <taxon>Gammaproteobacteria</taxon>
        <taxon>Pseudomonadales</taxon>
        <taxon>Pseudomonadaceae</taxon>
        <taxon>Pseudomonas</taxon>
    </lineage>
</organism>
<dbReference type="GO" id="GO:0003677">
    <property type="term" value="F:DNA binding"/>
    <property type="evidence" value="ECO:0007669"/>
    <property type="project" value="UniProtKB-KW"/>
</dbReference>
<evidence type="ECO:0000313" key="7">
    <source>
        <dbReference type="Proteomes" id="UP000182272"/>
    </source>
</evidence>
<dbReference type="PROSITE" id="PS50943">
    <property type="entry name" value="HTH_CROC1"/>
    <property type="match status" value="1"/>
</dbReference>
<evidence type="ECO:0000256" key="4">
    <source>
        <dbReference type="SAM" id="MobiDB-lite"/>
    </source>
</evidence>
<dbReference type="PANTHER" id="PTHR40661">
    <property type="match status" value="1"/>
</dbReference>
<dbReference type="InterPro" id="IPR010982">
    <property type="entry name" value="Lambda_DNA-bd_dom_sf"/>
</dbReference>
<reference evidence="6 7" key="1">
    <citation type="submission" date="2016-10" db="EMBL/GenBank/DDBJ databases">
        <authorList>
            <person name="de Groot N.N."/>
        </authorList>
    </citation>
    <scope>NUCLEOTIDE SEQUENCE [LARGE SCALE GENOMIC DNA]</scope>
    <source>
        <strain evidence="6 7">LMG 2158</strain>
    </source>
</reference>